<dbReference type="AlphaFoldDB" id="A0A6A7AUQ0"/>
<accession>A0A6A7AUQ0</accession>
<sequence>MDSNHSIRLPLTNPRPSSTFDEKNDTIVQSGKSGTLPPEDPNGDGSGSNVPLAASTQGVQPPLSPAATLYDHHPQAPIFMNADTSDEIAPQTISSFHSSVADIWMSAQPQIASLRDVVLTLRTSLRRENQQLRQQEDALKNILDGVMTFLKSNIASPDKPGEREVLHQLHQEMNIYTINLNAHRDRVASLEDHLSNNEYKMQRIEELVYRQLDKETGRLASQPPQTTEKRDEGEDIGLLEQLYSRMGDVRIFLERLNNFEADVREQLDERDVLRVAGHSNLDTDADFLRHSRMNREAMQRDLDDAQAQVQALKDECIHHGIEFDEPQLPALLYHTEMEARSLNSDSSRSMGAQPSVPASIVDTLLTKEEFVEQWLDPPSPMERPASMPVSRSQWRVPTQGTSLLEALQLDSWAKPRHQGTKITARLGSAHPSKFEHPKV</sequence>
<feature type="coiled-coil region" evidence="1">
    <location>
        <begin position="288"/>
        <end position="315"/>
    </location>
</feature>
<name>A0A6A7AUQ0_9PLEO</name>
<reference evidence="3" key="1">
    <citation type="submission" date="2020-01" db="EMBL/GenBank/DDBJ databases">
        <authorList>
            <consortium name="DOE Joint Genome Institute"/>
            <person name="Haridas S."/>
            <person name="Albert R."/>
            <person name="Binder M."/>
            <person name="Bloem J."/>
            <person name="Labutti K."/>
            <person name="Salamov A."/>
            <person name="Andreopoulos B."/>
            <person name="Baker S.E."/>
            <person name="Barry K."/>
            <person name="Bills G."/>
            <person name="Bluhm B.H."/>
            <person name="Cannon C."/>
            <person name="Castanera R."/>
            <person name="Culley D.E."/>
            <person name="Daum C."/>
            <person name="Ezra D."/>
            <person name="Gonzalez J.B."/>
            <person name="Henrissat B."/>
            <person name="Kuo A."/>
            <person name="Liang C."/>
            <person name="Lipzen A."/>
            <person name="Lutzoni F."/>
            <person name="Magnuson J."/>
            <person name="Mondo S."/>
            <person name="Nolan M."/>
            <person name="Ohm R."/>
            <person name="Pangilinan J."/>
            <person name="Park H.-J."/>
            <person name="Ramirez L."/>
            <person name="Alfaro M."/>
            <person name="Sun H."/>
            <person name="Tritt A."/>
            <person name="Yoshinaga Y."/>
            <person name="Zwiers L.-H."/>
            <person name="Turgeon B.G."/>
            <person name="Goodwin S.B."/>
            <person name="Spatafora J.W."/>
            <person name="Crous P.W."/>
            <person name="Grigoriev I.V."/>
        </authorList>
    </citation>
    <scope>NUCLEOTIDE SEQUENCE</scope>
    <source>
        <strain evidence="3">IPT5</strain>
    </source>
</reference>
<keyword evidence="4" id="KW-1185">Reference proteome</keyword>
<keyword evidence="1" id="KW-0175">Coiled coil</keyword>
<evidence type="ECO:0000256" key="1">
    <source>
        <dbReference type="SAM" id="Coils"/>
    </source>
</evidence>
<organism evidence="3 4">
    <name type="scientific">Plenodomus tracheiphilus IPT5</name>
    <dbReference type="NCBI Taxonomy" id="1408161"/>
    <lineage>
        <taxon>Eukaryota</taxon>
        <taxon>Fungi</taxon>
        <taxon>Dikarya</taxon>
        <taxon>Ascomycota</taxon>
        <taxon>Pezizomycotina</taxon>
        <taxon>Dothideomycetes</taxon>
        <taxon>Pleosporomycetidae</taxon>
        <taxon>Pleosporales</taxon>
        <taxon>Pleosporineae</taxon>
        <taxon>Leptosphaeriaceae</taxon>
        <taxon>Plenodomus</taxon>
    </lineage>
</organism>
<protein>
    <submittedName>
        <fullName evidence="3">Uncharacterized protein</fullName>
    </submittedName>
</protein>
<dbReference type="OrthoDB" id="3553547at2759"/>
<dbReference type="Proteomes" id="UP000799423">
    <property type="component" value="Unassembled WGS sequence"/>
</dbReference>
<evidence type="ECO:0000256" key="2">
    <source>
        <dbReference type="SAM" id="MobiDB-lite"/>
    </source>
</evidence>
<evidence type="ECO:0000313" key="4">
    <source>
        <dbReference type="Proteomes" id="UP000799423"/>
    </source>
</evidence>
<proteinExistence type="predicted"/>
<feature type="region of interest" description="Disordered" evidence="2">
    <location>
        <begin position="1"/>
        <end position="70"/>
    </location>
</feature>
<dbReference type="EMBL" id="MU006332">
    <property type="protein sequence ID" value="KAF2846792.1"/>
    <property type="molecule type" value="Genomic_DNA"/>
</dbReference>
<gene>
    <name evidence="3" type="ORF">T440DRAFT_521569</name>
</gene>
<evidence type="ECO:0000313" key="3">
    <source>
        <dbReference type="EMBL" id="KAF2846792.1"/>
    </source>
</evidence>